<accession>A0A2V1D5K0</accession>
<dbReference type="OrthoDB" id="10641037at2759"/>
<organism evidence="1 2">
    <name type="scientific">Periconia macrospinosa</name>
    <dbReference type="NCBI Taxonomy" id="97972"/>
    <lineage>
        <taxon>Eukaryota</taxon>
        <taxon>Fungi</taxon>
        <taxon>Dikarya</taxon>
        <taxon>Ascomycota</taxon>
        <taxon>Pezizomycotina</taxon>
        <taxon>Dothideomycetes</taxon>
        <taxon>Pleosporomycetidae</taxon>
        <taxon>Pleosporales</taxon>
        <taxon>Massarineae</taxon>
        <taxon>Periconiaceae</taxon>
        <taxon>Periconia</taxon>
    </lineage>
</organism>
<dbReference type="AlphaFoldDB" id="A0A2V1D5K0"/>
<protein>
    <submittedName>
        <fullName evidence="1">Uncharacterized protein</fullName>
    </submittedName>
</protein>
<evidence type="ECO:0000313" key="2">
    <source>
        <dbReference type="Proteomes" id="UP000244855"/>
    </source>
</evidence>
<gene>
    <name evidence="1" type="ORF">DM02DRAFT_733221</name>
</gene>
<dbReference type="EMBL" id="KZ805602">
    <property type="protein sequence ID" value="PVH93258.1"/>
    <property type="molecule type" value="Genomic_DNA"/>
</dbReference>
<evidence type="ECO:0000313" key="1">
    <source>
        <dbReference type="EMBL" id="PVH93258.1"/>
    </source>
</evidence>
<proteinExistence type="predicted"/>
<keyword evidence="2" id="KW-1185">Reference proteome</keyword>
<reference evidence="1 2" key="1">
    <citation type="journal article" date="2018" name="Sci. Rep.">
        <title>Comparative genomics provides insights into the lifestyle and reveals functional heterogeneity of dark septate endophytic fungi.</title>
        <authorList>
            <person name="Knapp D.G."/>
            <person name="Nemeth J.B."/>
            <person name="Barry K."/>
            <person name="Hainaut M."/>
            <person name="Henrissat B."/>
            <person name="Johnson J."/>
            <person name="Kuo A."/>
            <person name="Lim J.H.P."/>
            <person name="Lipzen A."/>
            <person name="Nolan M."/>
            <person name="Ohm R.A."/>
            <person name="Tamas L."/>
            <person name="Grigoriev I.V."/>
            <person name="Spatafora J.W."/>
            <person name="Nagy L.G."/>
            <person name="Kovacs G.M."/>
        </authorList>
    </citation>
    <scope>NUCLEOTIDE SEQUENCE [LARGE SCALE GENOMIC DNA]</scope>
    <source>
        <strain evidence="1 2">DSE2036</strain>
    </source>
</reference>
<dbReference type="Proteomes" id="UP000244855">
    <property type="component" value="Unassembled WGS sequence"/>
</dbReference>
<sequence>MAETHDHYRYCLISDYSQCWSGAYADSKSPTDKDLKIKTALAALSNYSWIAADLGGCDQVPETSEVRQDLSLWLVYYYKAFDELATTAETKANQLPNNDTSISKSDIASLRENLRFMKDMLTYAIPEVEKINIERKPNNTMKVPRAQPMELLAQCIIENVGAANIANLGHFKAAMSETFIVRQQHVCPDGYELYVSGLPKVLFLCLTHGNAKCSADFWRDGAEPHRRALLKARKERFRLEHEVEEDTTLFNAGRMIYARFDAIKKWQKEKGINLDKGLLTPAQYNQVVRWMYTNSEQELDVKAPGLELTFGCDHRNEVGRPFAGCGRKMMNEMSRCWKCRFLYHYNIPRPGDANTTGLIAEEPTQTDFTTNHGLACAEDLAHHRCWNWNYNLHPLAPTNPQVINLQSFPYPQIAN</sequence>
<name>A0A2V1D5K0_9PLEO</name>